<gene>
    <name evidence="2" type="ORF">BUALT_Bualt19G0045200</name>
</gene>
<accession>A0AAV6VZW6</accession>
<protein>
    <submittedName>
        <fullName evidence="2">Uncharacterized protein</fullName>
    </submittedName>
</protein>
<evidence type="ECO:0000256" key="1">
    <source>
        <dbReference type="SAM" id="Phobius"/>
    </source>
</evidence>
<keyword evidence="1" id="KW-1133">Transmembrane helix</keyword>
<dbReference type="AlphaFoldDB" id="A0AAV6VZW6"/>
<keyword evidence="3" id="KW-1185">Reference proteome</keyword>
<name>A0AAV6VZW6_9LAMI</name>
<dbReference type="InterPro" id="IPR004158">
    <property type="entry name" value="DUF247_pln"/>
</dbReference>
<dbReference type="Proteomes" id="UP000826271">
    <property type="component" value="Unassembled WGS sequence"/>
</dbReference>
<dbReference type="PANTHER" id="PTHR31549:SF129">
    <property type="entry name" value="DUF4220 DOMAIN-CONTAINING PROTEIN"/>
    <property type="match status" value="1"/>
</dbReference>
<proteinExistence type="predicted"/>
<evidence type="ECO:0000313" key="2">
    <source>
        <dbReference type="EMBL" id="KAG8363656.1"/>
    </source>
</evidence>
<dbReference type="PANTHER" id="PTHR31549">
    <property type="entry name" value="PROTEIN, PUTATIVE (DUF247)-RELATED-RELATED"/>
    <property type="match status" value="1"/>
</dbReference>
<keyword evidence="1" id="KW-0812">Transmembrane</keyword>
<dbReference type="EMBL" id="WHWC01000019">
    <property type="protein sequence ID" value="KAG8363656.1"/>
    <property type="molecule type" value="Genomic_DNA"/>
</dbReference>
<comment type="caution">
    <text evidence="2">The sequence shown here is derived from an EMBL/GenBank/DDBJ whole genome shotgun (WGS) entry which is preliminary data.</text>
</comment>
<dbReference type="Pfam" id="PF03140">
    <property type="entry name" value="DUF247"/>
    <property type="match status" value="1"/>
</dbReference>
<feature type="transmembrane region" description="Helical" evidence="1">
    <location>
        <begin position="307"/>
        <end position="328"/>
    </location>
</feature>
<reference evidence="2" key="1">
    <citation type="submission" date="2019-10" db="EMBL/GenBank/DDBJ databases">
        <authorList>
            <person name="Zhang R."/>
            <person name="Pan Y."/>
            <person name="Wang J."/>
            <person name="Ma R."/>
            <person name="Yu S."/>
        </authorList>
    </citation>
    <scope>NUCLEOTIDE SEQUENCE</scope>
    <source>
        <strain evidence="2">LA-IB0</strain>
        <tissue evidence="2">Leaf</tissue>
    </source>
</reference>
<organism evidence="2 3">
    <name type="scientific">Buddleja alternifolia</name>
    <dbReference type="NCBI Taxonomy" id="168488"/>
    <lineage>
        <taxon>Eukaryota</taxon>
        <taxon>Viridiplantae</taxon>
        <taxon>Streptophyta</taxon>
        <taxon>Embryophyta</taxon>
        <taxon>Tracheophyta</taxon>
        <taxon>Spermatophyta</taxon>
        <taxon>Magnoliopsida</taxon>
        <taxon>eudicotyledons</taxon>
        <taxon>Gunneridae</taxon>
        <taxon>Pentapetalae</taxon>
        <taxon>asterids</taxon>
        <taxon>lamiids</taxon>
        <taxon>Lamiales</taxon>
        <taxon>Scrophulariaceae</taxon>
        <taxon>Buddlejeae</taxon>
        <taxon>Buddleja</taxon>
    </lineage>
</organism>
<sequence length="336" mass="39036">MADMREHLGFLTMALLLRDFFLLENQIPFMIIKLLIELRYEKNDGEEFLKRYLNIAIFGEWRQKIGGTFTPLGNENAPLHVLDAFCLLVIFDCIELEKTGAVTGPSTDLESGTGSATGQSSCTSRVLSSMHKAKMRSTVKEANEVNDAKKYYHSFRSMTYLKAKGIHFGPSPTQSLMDDKFISNFLYAQLQLPVWFVSIYTKVFFLKIIAFEFSPKNFTHGEVTTYMHFMKSLIETPEDVKELREKGILINQLYDEEVWNVYKEIHTFRVTNTQIFHDMKEKIQAHYNSNRKTWIAELIHIYFHSSWTVLTFLAAFTLLFLGSLQTYYTMHPKSDK</sequence>
<keyword evidence="1" id="KW-0472">Membrane</keyword>
<evidence type="ECO:0000313" key="3">
    <source>
        <dbReference type="Proteomes" id="UP000826271"/>
    </source>
</evidence>